<protein>
    <recommendedName>
        <fullName evidence="2">SnoaL-like domain-containing protein</fullName>
    </recommendedName>
</protein>
<feature type="region of interest" description="Disordered" evidence="1">
    <location>
        <begin position="19"/>
        <end position="44"/>
    </location>
</feature>
<name>A0A6M5YX71_9BACT</name>
<feature type="domain" description="SnoaL-like" evidence="2">
    <location>
        <begin position="53"/>
        <end position="155"/>
    </location>
</feature>
<dbReference type="InterPro" id="IPR011944">
    <property type="entry name" value="Steroid_delta5-4_isomerase"/>
</dbReference>
<dbReference type="Pfam" id="PF12680">
    <property type="entry name" value="SnoaL_2"/>
    <property type="match status" value="1"/>
</dbReference>
<dbReference type="RefSeq" id="WP_171473719.1">
    <property type="nucleotide sequence ID" value="NZ_CP053452.2"/>
</dbReference>
<organism evidence="3 4">
    <name type="scientific">Frigoriglobus tundricola</name>
    <dbReference type="NCBI Taxonomy" id="2774151"/>
    <lineage>
        <taxon>Bacteria</taxon>
        <taxon>Pseudomonadati</taxon>
        <taxon>Planctomycetota</taxon>
        <taxon>Planctomycetia</taxon>
        <taxon>Gemmatales</taxon>
        <taxon>Gemmataceae</taxon>
        <taxon>Frigoriglobus</taxon>
    </lineage>
</organism>
<evidence type="ECO:0000256" key="1">
    <source>
        <dbReference type="SAM" id="MobiDB-lite"/>
    </source>
</evidence>
<dbReference type="NCBIfam" id="TIGR02246">
    <property type="entry name" value="SgcJ/EcaC family oxidoreductase"/>
    <property type="match status" value="1"/>
</dbReference>
<dbReference type="EMBL" id="CP053452">
    <property type="protein sequence ID" value="QJW98575.1"/>
    <property type="molecule type" value="Genomic_DNA"/>
</dbReference>
<dbReference type="KEGG" id="ftj:FTUN_6170"/>
<dbReference type="SUPFAM" id="SSF54427">
    <property type="entry name" value="NTF2-like"/>
    <property type="match status" value="1"/>
</dbReference>
<evidence type="ECO:0000313" key="3">
    <source>
        <dbReference type="EMBL" id="QJW98575.1"/>
    </source>
</evidence>
<dbReference type="Proteomes" id="UP000503447">
    <property type="component" value="Chromosome"/>
</dbReference>
<evidence type="ECO:0000313" key="4">
    <source>
        <dbReference type="Proteomes" id="UP000503447"/>
    </source>
</evidence>
<dbReference type="InterPro" id="IPR032710">
    <property type="entry name" value="NTF2-like_dom_sf"/>
</dbReference>
<accession>A0A6M5YX71</accession>
<sequence length="314" mass="33328">MRVPAMLFLAAAVLAAASGGRPGSAQPPKKGPRAAAQSPKKDNPEEAALLKRAEAFVEAFHSGDAKRVAAFWAADGDYTDLTGKRLTGRDALEKSFAAFFEANKGAKLRIEIESLRFVTPEVAIEDGVTAVLAPDGGPPSRAKYTIVHVKKDGTWFLGSVRESVYTPPSNAEHLNGLEGLIGSWAAEDGGGGEVARVSFEWAENQNFITSTFTTTFKNISVGGGTQWVGWDAAAKTVRSWSFHANGGFGEGTWARDGKTWTVKTAAVLPDGKKATATEVITLIDADTVGLAAKDRTVDGKPVPDVKEVKLKRVK</sequence>
<dbReference type="AlphaFoldDB" id="A0A6M5YX71"/>
<keyword evidence="4" id="KW-1185">Reference proteome</keyword>
<evidence type="ECO:0000259" key="2">
    <source>
        <dbReference type="Pfam" id="PF12680"/>
    </source>
</evidence>
<dbReference type="InterPro" id="IPR037401">
    <property type="entry name" value="SnoaL-like"/>
</dbReference>
<gene>
    <name evidence="3" type="ORF">FTUN_6170</name>
</gene>
<dbReference type="Gene3D" id="3.10.450.50">
    <property type="match status" value="1"/>
</dbReference>
<reference evidence="4" key="1">
    <citation type="submission" date="2020-05" db="EMBL/GenBank/DDBJ databases">
        <title>Frigoriglobus tundricola gen. nov., sp. nov., a psychrotolerant cellulolytic planctomycete of the family Gemmataceae with two divergent copies of 16S rRNA gene.</title>
        <authorList>
            <person name="Kulichevskaya I.S."/>
            <person name="Ivanova A.A."/>
            <person name="Naumoff D.G."/>
            <person name="Beletsky A.V."/>
            <person name="Rijpstra W.I.C."/>
            <person name="Sinninghe Damste J.S."/>
            <person name="Mardanov A.V."/>
            <person name="Ravin N.V."/>
            <person name="Dedysh S.N."/>
        </authorList>
    </citation>
    <scope>NUCLEOTIDE SEQUENCE [LARGE SCALE GENOMIC DNA]</scope>
    <source>
        <strain evidence="4">PL17</strain>
    </source>
</reference>
<proteinExistence type="predicted"/>